<feature type="domain" description="UvrD-like helicase C-terminal" evidence="3">
    <location>
        <begin position="600"/>
        <end position="649"/>
    </location>
</feature>
<dbReference type="PANTHER" id="PTHR11070:SF2">
    <property type="entry name" value="ATP-DEPENDENT DNA HELICASE SRS2"/>
    <property type="match status" value="1"/>
</dbReference>
<dbReference type="KEGG" id="tig:THII_0225"/>
<keyword evidence="5" id="KW-1185">Reference proteome</keyword>
<organism evidence="4 5">
    <name type="scientific">Thioploca ingrica</name>
    <dbReference type="NCBI Taxonomy" id="40754"/>
    <lineage>
        <taxon>Bacteria</taxon>
        <taxon>Pseudomonadati</taxon>
        <taxon>Pseudomonadota</taxon>
        <taxon>Gammaproteobacteria</taxon>
        <taxon>Thiotrichales</taxon>
        <taxon>Thiotrichaceae</taxon>
        <taxon>Thioploca</taxon>
    </lineage>
</organism>
<dbReference type="GO" id="GO:0043138">
    <property type="term" value="F:3'-5' DNA helicase activity"/>
    <property type="evidence" value="ECO:0007669"/>
    <property type="project" value="TreeGrafter"/>
</dbReference>
<dbReference type="PANTHER" id="PTHR11070">
    <property type="entry name" value="UVRD / RECB / PCRA DNA HELICASE FAMILY MEMBER"/>
    <property type="match status" value="1"/>
</dbReference>
<gene>
    <name evidence="4" type="ORF">THII_0225</name>
</gene>
<dbReference type="Pfam" id="PF04851">
    <property type="entry name" value="ResIII"/>
    <property type="match status" value="1"/>
</dbReference>
<reference evidence="4 5" key="1">
    <citation type="journal article" date="2014" name="ISME J.">
        <title>Ecophysiology of Thioploca ingrica as revealed by the complete genome sequence supplemented with proteomic evidence.</title>
        <authorList>
            <person name="Kojima H."/>
            <person name="Ogura Y."/>
            <person name="Yamamoto N."/>
            <person name="Togashi T."/>
            <person name="Mori H."/>
            <person name="Watanabe T."/>
            <person name="Nemoto F."/>
            <person name="Kurokawa K."/>
            <person name="Hayashi T."/>
            <person name="Fukui M."/>
        </authorList>
    </citation>
    <scope>NUCLEOTIDE SEQUENCE [LARGE SCALE GENOMIC DNA]</scope>
</reference>
<accession>A0A090AGZ8</accession>
<evidence type="ECO:0000313" key="4">
    <source>
        <dbReference type="EMBL" id="BAP54522.1"/>
    </source>
</evidence>
<dbReference type="GO" id="GO:0005524">
    <property type="term" value="F:ATP binding"/>
    <property type="evidence" value="ECO:0007669"/>
    <property type="project" value="InterPro"/>
</dbReference>
<dbReference type="InterPro" id="IPR027785">
    <property type="entry name" value="UvrD-like_helicase_C"/>
</dbReference>
<evidence type="ECO:0000256" key="1">
    <source>
        <dbReference type="ARBA" id="ARBA00034923"/>
    </source>
</evidence>
<dbReference type="InterPro" id="IPR027417">
    <property type="entry name" value="P-loop_NTPase"/>
</dbReference>
<dbReference type="InterPro" id="IPR000212">
    <property type="entry name" value="DNA_helicase_UvrD/REP"/>
</dbReference>
<dbReference type="SUPFAM" id="SSF52540">
    <property type="entry name" value="P-loop containing nucleoside triphosphate hydrolases"/>
    <property type="match status" value="1"/>
</dbReference>
<dbReference type="STRING" id="40754.THII_0225"/>
<feature type="domain" description="Helicase/UvrB N-terminal" evidence="2">
    <location>
        <begin position="238"/>
        <end position="360"/>
    </location>
</feature>
<dbReference type="GO" id="GO:0003677">
    <property type="term" value="F:DNA binding"/>
    <property type="evidence" value="ECO:0007669"/>
    <property type="project" value="InterPro"/>
</dbReference>
<dbReference type="GO" id="GO:0000725">
    <property type="term" value="P:recombinational repair"/>
    <property type="evidence" value="ECO:0007669"/>
    <property type="project" value="TreeGrafter"/>
</dbReference>
<dbReference type="HOGENOM" id="CLU_015624_1_0_6"/>
<evidence type="ECO:0000313" key="5">
    <source>
        <dbReference type="Proteomes" id="UP000031623"/>
    </source>
</evidence>
<dbReference type="AlphaFoldDB" id="A0A090AGZ8"/>
<proteinExistence type="predicted"/>
<dbReference type="EMBL" id="AP014633">
    <property type="protein sequence ID" value="BAP54522.1"/>
    <property type="molecule type" value="Genomic_DNA"/>
</dbReference>
<dbReference type="GO" id="GO:0016787">
    <property type="term" value="F:hydrolase activity"/>
    <property type="evidence" value="ECO:0007669"/>
    <property type="project" value="InterPro"/>
</dbReference>
<dbReference type="InterPro" id="IPR006935">
    <property type="entry name" value="Helicase/UvrB_N"/>
</dbReference>
<dbReference type="OrthoDB" id="7066673at2"/>
<evidence type="ECO:0000259" key="2">
    <source>
        <dbReference type="Pfam" id="PF04851"/>
    </source>
</evidence>
<protein>
    <recommendedName>
        <fullName evidence="1">DNA 3'-5' helicase II</fullName>
    </recommendedName>
</protein>
<dbReference type="Gene3D" id="3.40.50.300">
    <property type="entry name" value="P-loop containing nucleotide triphosphate hydrolases"/>
    <property type="match status" value="2"/>
</dbReference>
<dbReference type="Pfam" id="PF13538">
    <property type="entry name" value="UvrD_C_2"/>
    <property type="match status" value="1"/>
</dbReference>
<evidence type="ECO:0000259" key="3">
    <source>
        <dbReference type="Pfam" id="PF13538"/>
    </source>
</evidence>
<name>A0A090AGZ8_9GAMM</name>
<dbReference type="Proteomes" id="UP000031623">
    <property type="component" value="Chromosome"/>
</dbReference>
<sequence>MEFIAGSIDIKGSISEKQVWEKLQTFLKDEVGYCGYKKPSISVPIEEIPSFVILSKKYGIVLIDVVDHQIANMEEDYWTATNGEILYSRDIVLANFAREIDTRLSKDSTLYNRREGKALLPISKIEIFIQNSQEELESFREMLVEKALSKEKVETALKNFFSAIDNSKLLPVSDDKYNKALSVLEGTDTLRNKQPQIKLPKTKNDFIQKSLEETFKLDEFQRQVAMQIADGPQRIRGLAGTGKTVILCLKAAIAHQEFPDYKILFLFHTRSMYPQIRELISKYYTREAKQPVNWDSVEVLHAWGGRTTEPGLYWSLCQHYNIPSFSFRGGVSLDSIFKDLLKQAQEKLQPVYDLVLIDEAQDLPPSVFETVFYLTKGEPEKKRIVWAYDEFQTLTNVQIKEPKDLFGLSKDEKPNLSNSILDGKYGSIDKDYVLANSYRNPRVVLMVAHGLTLGLYSQKGDIERIENRKTWNALGYQVIEPANRETFVAGDTMVVERPAAFSKNKLETLLKEHQKGEQGLIQAKSYLTLEAEIHFIVSEIQQFVETGKVDPTEIIVITLDTKSAKNDLSLIRQELDRLSIRSTIPGIVESASVFKEKGTVTLTTAFRAKGNEGNVVFVMNAQQAVSDSLFRARNALFVAITRARGWCYLSGHGNAMNELENEIKSILADYPCFKFQQPSDEEVRRRRSILSRQDDNETQKKDEFLDNIIQHDRDLLIEKIRHNPDILEAIKSNN</sequence>